<keyword evidence="4 10" id="KW-0963">Cytoplasm</keyword>
<comment type="subunit">
    <text evidence="3 10">Monomer.</text>
</comment>
<comment type="catalytic activity">
    <reaction evidence="10">
        <text>tRNA(Glu) + L-glutamate + ATP = L-glutamyl-tRNA(Glu) + AMP + diphosphate</text>
        <dbReference type="Rhea" id="RHEA:23540"/>
        <dbReference type="Rhea" id="RHEA-COMP:9663"/>
        <dbReference type="Rhea" id="RHEA-COMP:9680"/>
        <dbReference type="ChEBI" id="CHEBI:29985"/>
        <dbReference type="ChEBI" id="CHEBI:30616"/>
        <dbReference type="ChEBI" id="CHEBI:33019"/>
        <dbReference type="ChEBI" id="CHEBI:78442"/>
        <dbReference type="ChEBI" id="CHEBI:78520"/>
        <dbReference type="ChEBI" id="CHEBI:456215"/>
        <dbReference type="EC" id="6.1.1.17"/>
    </reaction>
</comment>
<dbReference type="InterPro" id="IPR033910">
    <property type="entry name" value="GluRS_core"/>
</dbReference>
<keyword evidence="8 10" id="KW-0648">Protein biosynthesis</keyword>
<dbReference type="GO" id="GO:0006424">
    <property type="term" value="P:glutamyl-tRNA aminoacylation"/>
    <property type="evidence" value="ECO:0007669"/>
    <property type="project" value="UniProtKB-UniRule"/>
</dbReference>
<comment type="function">
    <text evidence="10">Catalyzes the attachment of glutamate to tRNA(Glu) in a two-step reaction: glutamate is first activated by ATP to form Glu-AMP and then transferred to the acceptor end of tRNA(Glu).</text>
</comment>
<feature type="domain" description="Aminoacyl-tRNA synthetase class I anticodon-binding" evidence="12">
    <location>
        <begin position="350"/>
        <end position="474"/>
    </location>
</feature>
<dbReference type="InterPro" id="IPR020751">
    <property type="entry name" value="aa-tRNA-synth_I_codon-bd_sub2"/>
</dbReference>
<dbReference type="FunFam" id="3.40.50.620:FF:000007">
    <property type="entry name" value="Glutamate--tRNA ligase"/>
    <property type="match status" value="1"/>
</dbReference>
<dbReference type="InterPro" id="IPR000924">
    <property type="entry name" value="Glu/Gln-tRNA-synth"/>
</dbReference>
<evidence type="ECO:0000259" key="11">
    <source>
        <dbReference type="Pfam" id="PF00749"/>
    </source>
</evidence>
<dbReference type="GO" id="GO:0004818">
    <property type="term" value="F:glutamate-tRNA ligase activity"/>
    <property type="evidence" value="ECO:0007669"/>
    <property type="project" value="UniProtKB-UniRule"/>
</dbReference>
<sequence length="476" mass="52109">MSTPASATPPSDGEVVTRFAPSPTGFLHIGGARTALFNWLYARGRGGKFLLRIEDTDRARSTPEATEAIFAGLRWLGLDWDGEAVSQAAGAERHAEVAQEMLRRGAAYKCFSTQDEIAAFREAAKAEGRSTLFESPWRDADPATHPDAPYAIRVKAPRDGETVTEDAVQGRVTVRNDQLDDMIVLRSDGTPTYMLAVVVDDHDMCVTHVIRGDDHLNNAARQRLVYDAMDWPVPVFAHIPLIHGEDGKKLSKRHGALGVEEYRDMGYPAVAMRNYLARLGWSHGDDEVFTDAQAQEWFDLSGIGRAPARLDFKKLGHISGQHIQSMDDDALLQELIGFLDETDRTPLTPTQVEQVGTAMPHLKSRAKILPDLIDQAHFILASRPLEIDEKAAKALTSDAKSLLADLTPHLQNASWERDRLEGIAAAVAEERGVGLGKVAQPLRAALAGRTATPSVFDMMLVLGRDETIARLNDAAA</sequence>
<dbReference type="InterPro" id="IPR049940">
    <property type="entry name" value="GluQ/Sye"/>
</dbReference>
<dbReference type="GO" id="GO:0000049">
    <property type="term" value="F:tRNA binding"/>
    <property type="evidence" value="ECO:0007669"/>
    <property type="project" value="InterPro"/>
</dbReference>
<dbReference type="AlphaFoldDB" id="A0A438AKV1"/>
<dbReference type="InterPro" id="IPR004527">
    <property type="entry name" value="Glu-tRNA-ligase_bac/mito"/>
</dbReference>
<dbReference type="RefSeq" id="WP_127904715.1">
    <property type="nucleotide sequence ID" value="NZ_RQXX01000001.1"/>
</dbReference>
<keyword evidence="14" id="KW-1185">Reference proteome</keyword>
<keyword evidence="5 10" id="KW-0436">Ligase</keyword>
<dbReference type="InterPro" id="IPR020058">
    <property type="entry name" value="Glu/Gln-tRNA-synth_Ib_cat-dom"/>
</dbReference>
<feature type="binding site" evidence="10">
    <location>
        <position position="252"/>
    </location>
    <ligand>
        <name>ATP</name>
        <dbReference type="ChEBI" id="CHEBI:30616"/>
    </ligand>
</feature>
<dbReference type="PANTHER" id="PTHR43311">
    <property type="entry name" value="GLUTAMATE--TRNA LIGASE"/>
    <property type="match status" value="1"/>
</dbReference>
<dbReference type="HAMAP" id="MF_00022">
    <property type="entry name" value="Glu_tRNA_synth_type1"/>
    <property type="match status" value="1"/>
</dbReference>
<comment type="caution">
    <text evidence="10">Lacks conserved residue(s) required for the propagation of feature annotation.</text>
</comment>
<dbReference type="Gene3D" id="1.10.10.350">
    <property type="match status" value="1"/>
</dbReference>
<evidence type="ECO:0000256" key="2">
    <source>
        <dbReference type="ARBA" id="ARBA00007894"/>
    </source>
</evidence>
<evidence type="ECO:0000256" key="10">
    <source>
        <dbReference type="HAMAP-Rule" id="MF_00022"/>
    </source>
</evidence>
<dbReference type="InterPro" id="IPR008925">
    <property type="entry name" value="aa_tRNA-synth_I_cd-bd_sf"/>
</dbReference>
<evidence type="ECO:0000256" key="4">
    <source>
        <dbReference type="ARBA" id="ARBA00022490"/>
    </source>
</evidence>
<gene>
    <name evidence="10" type="primary">gltX</name>
    <name evidence="13" type="ORF">EKE94_00820</name>
</gene>
<evidence type="ECO:0000256" key="7">
    <source>
        <dbReference type="ARBA" id="ARBA00022840"/>
    </source>
</evidence>
<feature type="short sequence motif" description="'KMSKS' region" evidence="10">
    <location>
        <begin position="249"/>
        <end position="253"/>
    </location>
</feature>
<feature type="short sequence motif" description="'HIGH' region" evidence="10">
    <location>
        <begin position="21"/>
        <end position="31"/>
    </location>
</feature>
<evidence type="ECO:0000259" key="12">
    <source>
        <dbReference type="Pfam" id="PF19269"/>
    </source>
</evidence>
<dbReference type="EMBL" id="RQXX01000001">
    <property type="protein sequence ID" value="RVV99274.1"/>
    <property type="molecule type" value="Genomic_DNA"/>
</dbReference>
<keyword evidence="7 10" id="KW-0067">ATP-binding</keyword>
<dbReference type="Pfam" id="PF00749">
    <property type="entry name" value="tRNA-synt_1c"/>
    <property type="match status" value="1"/>
</dbReference>
<feature type="domain" description="Glutamyl/glutaminyl-tRNA synthetase class Ib catalytic" evidence="11">
    <location>
        <begin position="14"/>
        <end position="315"/>
    </location>
</feature>
<dbReference type="SUPFAM" id="SSF52374">
    <property type="entry name" value="Nucleotidylyl transferase"/>
    <property type="match status" value="1"/>
</dbReference>
<evidence type="ECO:0000256" key="9">
    <source>
        <dbReference type="ARBA" id="ARBA00023146"/>
    </source>
</evidence>
<keyword evidence="6 10" id="KW-0547">Nucleotide-binding</keyword>
<dbReference type="PRINTS" id="PR00987">
    <property type="entry name" value="TRNASYNTHGLU"/>
</dbReference>
<comment type="caution">
    <text evidence="13">The sequence shown here is derived from an EMBL/GenBank/DDBJ whole genome shotgun (WGS) entry which is preliminary data.</text>
</comment>
<organism evidence="13 14">
    <name type="scientific">Mesobaculum littorinae</name>
    <dbReference type="NCBI Taxonomy" id="2486419"/>
    <lineage>
        <taxon>Bacteria</taxon>
        <taxon>Pseudomonadati</taxon>
        <taxon>Pseudomonadota</taxon>
        <taxon>Alphaproteobacteria</taxon>
        <taxon>Rhodobacterales</taxon>
        <taxon>Roseobacteraceae</taxon>
        <taxon>Mesobaculum</taxon>
    </lineage>
</organism>
<dbReference type="GO" id="GO:0005524">
    <property type="term" value="F:ATP binding"/>
    <property type="evidence" value="ECO:0007669"/>
    <property type="project" value="UniProtKB-UniRule"/>
</dbReference>
<dbReference type="Proteomes" id="UP000285908">
    <property type="component" value="Unassembled WGS sequence"/>
</dbReference>
<evidence type="ECO:0000313" key="13">
    <source>
        <dbReference type="EMBL" id="RVV99274.1"/>
    </source>
</evidence>
<dbReference type="NCBIfam" id="TIGR00464">
    <property type="entry name" value="gltX_bact"/>
    <property type="match status" value="1"/>
</dbReference>
<evidence type="ECO:0000256" key="8">
    <source>
        <dbReference type="ARBA" id="ARBA00022917"/>
    </source>
</evidence>
<evidence type="ECO:0000256" key="3">
    <source>
        <dbReference type="ARBA" id="ARBA00011245"/>
    </source>
</evidence>
<dbReference type="PROSITE" id="PS00178">
    <property type="entry name" value="AA_TRNA_LIGASE_I"/>
    <property type="match status" value="1"/>
</dbReference>
<comment type="similarity">
    <text evidence="2 10">Belongs to the class-I aminoacyl-tRNA synthetase family. Glutamate--tRNA ligase type 1 subfamily.</text>
</comment>
<dbReference type="InterPro" id="IPR014729">
    <property type="entry name" value="Rossmann-like_a/b/a_fold"/>
</dbReference>
<dbReference type="InterPro" id="IPR045462">
    <property type="entry name" value="aa-tRNA-synth_I_cd-bd"/>
</dbReference>
<dbReference type="EC" id="6.1.1.17" evidence="10"/>
<evidence type="ECO:0000256" key="5">
    <source>
        <dbReference type="ARBA" id="ARBA00022598"/>
    </source>
</evidence>
<dbReference type="InterPro" id="IPR001412">
    <property type="entry name" value="aa-tRNA-synth_I_CS"/>
</dbReference>
<evidence type="ECO:0000256" key="1">
    <source>
        <dbReference type="ARBA" id="ARBA00004496"/>
    </source>
</evidence>
<name>A0A438AKV1_9RHOB</name>
<dbReference type="GO" id="GO:0005829">
    <property type="term" value="C:cytosol"/>
    <property type="evidence" value="ECO:0007669"/>
    <property type="project" value="TreeGrafter"/>
</dbReference>
<dbReference type="OrthoDB" id="9807503at2"/>
<evidence type="ECO:0000256" key="6">
    <source>
        <dbReference type="ARBA" id="ARBA00022741"/>
    </source>
</evidence>
<proteinExistence type="inferred from homology"/>
<dbReference type="PANTHER" id="PTHR43311:SF2">
    <property type="entry name" value="GLUTAMATE--TRNA LIGASE, MITOCHONDRIAL-RELATED"/>
    <property type="match status" value="1"/>
</dbReference>
<dbReference type="Gene3D" id="3.40.50.620">
    <property type="entry name" value="HUPs"/>
    <property type="match status" value="1"/>
</dbReference>
<comment type="subcellular location">
    <subcellularLocation>
        <location evidence="1 10">Cytoplasm</location>
    </subcellularLocation>
</comment>
<dbReference type="Pfam" id="PF19269">
    <property type="entry name" value="Anticodon_2"/>
    <property type="match status" value="1"/>
</dbReference>
<protein>
    <recommendedName>
        <fullName evidence="10">Glutamate--tRNA ligase</fullName>
        <ecNumber evidence="10">6.1.1.17</ecNumber>
    </recommendedName>
    <alternativeName>
        <fullName evidence="10">Glutamyl-tRNA synthetase</fullName>
        <shortName evidence="10">GluRS</shortName>
    </alternativeName>
</protein>
<dbReference type="CDD" id="cd00808">
    <property type="entry name" value="GluRS_core"/>
    <property type="match status" value="1"/>
</dbReference>
<keyword evidence="9 10" id="KW-0030">Aminoacyl-tRNA synthetase</keyword>
<evidence type="ECO:0000313" key="14">
    <source>
        <dbReference type="Proteomes" id="UP000285908"/>
    </source>
</evidence>
<dbReference type="SUPFAM" id="SSF48163">
    <property type="entry name" value="An anticodon-binding domain of class I aminoacyl-tRNA synthetases"/>
    <property type="match status" value="1"/>
</dbReference>
<accession>A0A438AKV1</accession>
<reference evidence="13 14" key="1">
    <citation type="submission" date="2018-11" db="EMBL/GenBank/DDBJ databases">
        <title>Mesobaculum littorinae gen. nov., sp. nov., isolated from Littorina scabra that represents a novel genus of the order Rhodobacteraceae.</title>
        <authorList>
            <person name="Li F."/>
        </authorList>
    </citation>
    <scope>NUCLEOTIDE SEQUENCE [LARGE SCALE GENOMIC DNA]</scope>
    <source>
        <strain evidence="13 14">M0103</strain>
    </source>
</reference>
<dbReference type="GO" id="GO:0008270">
    <property type="term" value="F:zinc ion binding"/>
    <property type="evidence" value="ECO:0007669"/>
    <property type="project" value="InterPro"/>
</dbReference>